<dbReference type="InterPro" id="IPR034907">
    <property type="entry name" value="NDK-like_dom"/>
</dbReference>
<sequence>MFFQVNSKDDVGLLTESSIYSTAFNTHRSSDVDPSDDATDHYDTVHYLSPASTAARTEHEGDLEYQQFFLSPLYQSDVTYKPGLDTILTSSTSLSCEENSLQRTVAIIKPDAMCYKDVVLRAINKAGLKIVNQRLIHLTPEQVSEIYEKYYGTPAFPHMVVTVSISPVLVLSLQAINAVEKWNSMVGPMGTLREEWFFPYSVRTRFGLLGDFPNVLHASEGLNAAQKENRYFYPRHIQEPLPVESDKVKDYISTFVRPTLLQGLAEIVKTKPIDPVISLAEWLLLHNPYQPHLPNLVAMTPT</sequence>
<dbReference type="InterPro" id="IPR036850">
    <property type="entry name" value="NDK-like_dom_sf"/>
</dbReference>
<comment type="similarity">
    <text evidence="1 2">Belongs to the NDK family.</text>
</comment>
<protein>
    <recommendedName>
        <fullName evidence="3">Nucleoside diphosphate kinase-like domain-containing protein</fullName>
    </recommendedName>
</protein>
<dbReference type="Gene3D" id="1.20.890.10">
    <property type="entry name" value="cAMP-dependent protein kinase regulatory subunit, dimerization-anchoring domain"/>
    <property type="match status" value="1"/>
</dbReference>
<dbReference type="AlphaFoldDB" id="A0ABD1EXY1"/>
<evidence type="ECO:0000256" key="1">
    <source>
        <dbReference type="ARBA" id="ARBA00008142"/>
    </source>
</evidence>
<dbReference type="PROSITE" id="PS51374">
    <property type="entry name" value="NDPK_LIKE"/>
    <property type="match status" value="1"/>
</dbReference>
<proteinExistence type="inferred from homology"/>
<dbReference type="SMART" id="SM00562">
    <property type="entry name" value="NDK"/>
    <property type="match status" value="1"/>
</dbReference>
<evidence type="ECO:0000256" key="2">
    <source>
        <dbReference type="PROSITE-ProRule" id="PRU00706"/>
    </source>
</evidence>
<dbReference type="PANTHER" id="PTHR46161:SF1">
    <property type="entry name" value="NUCLEOSIDE DIPHOSPHATE KINASE HOMOLOG 5"/>
    <property type="match status" value="1"/>
</dbReference>
<dbReference type="Pfam" id="PF00334">
    <property type="entry name" value="NDK"/>
    <property type="match status" value="1"/>
</dbReference>
<organism evidence="4 5">
    <name type="scientific">Hypothenemus hampei</name>
    <name type="common">Coffee berry borer</name>
    <dbReference type="NCBI Taxonomy" id="57062"/>
    <lineage>
        <taxon>Eukaryota</taxon>
        <taxon>Metazoa</taxon>
        <taxon>Ecdysozoa</taxon>
        <taxon>Arthropoda</taxon>
        <taxon>Hexapoda</taxon>
        <taxon>Insecta</taxon>
        <taxon>Pterygota</taxon>
        <taxon>Neoptera</taxon>
        <taxon>Endopterygota</taxon>
        <taxon>Coleoptera</taxon>
        <taxon>Polyphaga</taxon>
        <taxon>Cucujiformia</taxon>
        <taxon>Curculionidae</taxon>
        <taxon>Scolytinae</taxon>
        <taxon>Hypothenemus</taxon>
    </lineage>
</organism>
<gene>
    <name evidence="4" type="ORF">ABEB36_005354</name>
</gene>
<comment type="caution">
    <text evidence="4">The sequence shown here is derived from an EMBL/GenBank/DDBJ whole genome shotgun (WGS) entry which is preliminary data.</text>
</comment>
<reference evidence="4 5" key="1">
    <citation type="submission" date="2024-05" db="EMBL/GenBank/DDBJ databases">
        <title>Genetic variation in Jamaican populations of the coffee berry borer (Hypothenemus hampei).</title>
        <authorList>
            <person name="Errbii M."/>
            <person name="Myrie A."/>
        </authorList>
    </citation>
    <scope>NUCLEOTIDE SEQUENCE [LARGE SCALE GENOMIC DNA]</scope>
    <source>
        <strain evidence="4">JA-Hopewell-2020-01-JO</strain>
        <tissue evidence="4">Whole body</tissue>
    </source>
</reference>
<evidence type="ECO:0000313" key="4">
    <source>
        <dbReference type="EMBL" id="KAL1505901.1"/>
    </source>
</evidence>
<feature type="domain" description="Nucleoside diphosphate kinase-like" evidence="3">
    <location>
        <begin position="101"/>
        <end position="239"/>
    </location>
</feature>
<evidence type="ECO:0000313" key="5">
    <source>
        <dbReference type="Proteomes" id="UP001566132"/>
    </source>
</evidence>
<comment type="caution">
    <text evidence="2">Lacks conserved residue(s) required for the propagation of feature annotation.</text>
</comment>
<dbReference type="PANTHER" id="PTHR46161">
    <property type="entry name" value="NUCLEOSIDE DIPHOSPHATE KINASE"/>
    <property type="match status" value="1"/>
</dbReference>
<accession>A0ABD1EXY1</accession>
<evidence type="ECO:0000259" key="3">
    <source>
        <dbReference type="SMART" id="SM00562"/>
    </source>
</evidence>
<dbReference type="SUPFAM" id="SSF54919">
    <property type="entry name" value="Nucleoside diphosphate kinase, NDK"/>
    <property type="match status" value="1"/>
</dbReference>
<keyword evidence="5" id="KW-1185">Reference proteome</keyword>
<name>A0ABD1EXY1_HYPHA</name>
<dbReference type="Proteomes" id="UP001566132">
    <property type="component" value="Unassembled WGS sequence"/>
</dbReference>
<dbReference type="Pfam" id="PF05186">
    <property type="entry name" value="Dpy-30"/>
    <property type="match status" value="1"/>
</dbReference>
<dbReference type="Gene3D" id="3.30.70.141">
    <property type="entry name" value="Nucleoside diphosphate kinase-like domain"/>
    <property type="match status" value="1"/>
</dbReference>
<dbReference type="CDD" id="cd22970">
    <property type="entry name" value="DD_NDKH5-like"/>
    <property type="match status" value="1"/>
</dbReference>
<dbReference type="EMBL" id="JBDJPC010000004">
    <property type="protein sequence ID" value="KAL1505901.1"/>
    <property type="molecule type" value="Genomic_DNA"/>
</dbReference>
<dbReference type="InterPro" id="IPR007858">
    <property type="entry name" value="Dpy-30_motif"/>
</dbReference>